<evidence type="ECO:0000313" key="1">
    <source>
        <dbReference type="EMBL" id="KKN38564.1"/>
    </source>
</evidence>
<accession>A0A0F9Q7V7</accession>
<protein>
    <submittedName>
        <fullName evidence="1">Uncharacterized protein</fullName>
    </submittedName>
</protein>
<dbReference type="AlphaFoldDB" id="A0A0F9Q7V7"/>
<name>A0A0F9Q7V7_9ZZZZ</name>
<dbReference type="EMBL" id="LAZR01001820">
    <property type="protein sequence ID" value="KKN38564.1"/>
    <property type="molecule type" value="Genomic_DNA"/>
</dbReference>
<organism evidence="1">
    <name type="scientific">marine sediment metagenome</name>
    <dbReference type="NCBI Taxonomy" id="412755"/>
    <lineage>
        <taxon>unclassified sequences</taxon>
        <taxon>metagenomes</taxon>
        <taxon>ecological metagenomes</taxon>
    </lineage>
</organism>
<gene>
    <name evidence="1" type="ORF">LCGC14_0752140</name>
</gene>
<proteinExistence type="predicted"/>
<reference evidence="1" key="1">
    <citation type="journal article" date="2015" name="Nature">
        <title>Complex archaea that bridge the gap between prokaryotes and eukaryotes.</title>
        <authorList>
            <person name="Spang A."/>
            <person name="Saw J.H."/>
            <person name="Jorgensen S.L."/>
            <person name="Zaremba-Niedzwiedzka K."/>
            <person name="Martijn J."/>
            <person name="Lind A.E."/>
            <person name="van Eijk R."/>
            <person name="Schleper C."/>
            <person name="Guy L."/>
            <person name="Ettema T.J."/>
        </authorList>
    </citation>
    <scope>NUCLEOTIDE SEQUENCE</scope>
</reference>
<sequence>MTEAVRRPFDPAEEQVIAGDFPALAARHAAWLRGRGLLDRPWFVLGSAPDPHVPQLFPPRTAHIHVKYAGHSARQHGLPSGDLTFLLAKTTNAQIAELDLNAVLRLCKRHSLLTLIRRNLPVLGARECALTHRERDAFIIGTLGSLFGGSGVEIRPSNGIALIAYALAVGIPQIIVAGISLQSDGYAYDRSARVRRHLEEDRAALAVVAARHPEVVTTEPGLSRATGLPLLAGVPAARTG</sequence>
<comment type="caution">
    <text evidence="1">The sequence shown here is derived from an EMBL/GenBank/DDBJ whole genome shotgun (WGS) entry which is preliminary data.</text>
</comment>